<dbReference type="AlphaFoldDB" id="A0A1S8X4L2"/>
<comment type="similarity">
    <text evidence="1">Belongs to the LDH/MDH superfamily. MDH type 2 family.</text>
</comment>
<feature type="domain" description="Lactate/malate dehydrogenase C-terminal" evidence="10">
    <location>
        <begin position="156"/>
        <end position="325"/>
    </location>
</feature>
<dbReference type="InterPro" id="IPR036291">
    <property type="entry name" value="NAD(P)-bd_dom_sf"/>
</dbReference>
<evidence type="ECO:0000256" key="5">
    <source>
        <dbReference type="PIRSR" id="PIRSR000102-2"/>
    </source>
</evidence>
<dbReference type="Gene3D" id="3.90.110.10">
    <property type="entry name" value="Lactate dehydrogenase/glycoside hydrolase, family 4, C-terminal"/>
    <property type="match status" value="1"/>
</dbReference>
<dbReference type="SUPFAM" id="SSF51735">
    <property type="entry name" value="NAD(P)-binding Rossmann-fold domains"/>
    <property type="match status" value="1"/>
</dbReference>
<dbReference type="Pfam" id="PF02866">
    <property type="entry name" value="Ldh_1_C"/>
    <property type="match status" value="1"/>
</dbReference>
<dbReference type="InterPro" id="IPR015955">
    <property type="entry name" value="Lactate_DH/Glyco_Ohase_4_C"/>
</dbReference>
<dbReference type="PIRSF" id="PIRSF000102">
    <property type="entry name" value="Lac_mal_DH"/>
    <property type="match status" value="1"/>
</dbReference>
<keyword evidence="3 6" id="KW-0520">NAD</keyword>
<dbReference type="CDD" id="cd01336">
    <property type="entry name" value="MDH_cytoplasmic_cytosolic"/>
    <property type="match status" value="1"/>
</dbReference>
<dbReference type="SUPFAM" id="SSF56327">
    <property type="entry name" value="LDH C-terminal domain-like"/>
    <property type="match status" value="1"/>
</dbReference>
<accession>A0A1S8X4L2</accession>
<dbReference type="GO" id="GO:0006099">
    <property type="term" value="P:tricarboxylic acid cycle"/>
    <property type="evidence" value="ECO:0007669"/>
    <property type="project" value="UniProtKB-KW"/>
</dbReference>
<evidence type="ECO:0000313" key="11">
    <source>
        <dbReference type="EMBL" id="OON21665.1"/>
    </source>
</evidence>
<organism evidence="11 12">
    <name type="scientific">Opisthorchis viverrini</name>
    <name type="common">Southeast Asian liver fluke</name>
    <dbReference type="NCBI Taxonomy" id="6198"/>
    <lineage>
        <taxon>Eukaryota</taxon>
        <taxon>Metazoa</taxon>
        <taxon>Spiralia</taxon>
        <taxon>Lophotrochozoa</taxon>
        <taxon>Platyhelminthes</taxon>
        <taxon>Trematoda</taxon>
        <taxon>Digenea</taxon>
        <taxon>Opisthorchiida</taxon>
        <taxon>Opisthorchiata</taxon>
        <taxon>Opisthorchiidae</taxon>
        <taxon>Opisthorchis</taxon>
    </lineage>
</organism>
<dbReference type="FunFam" id="3.40.50.720:FF:000010">
    <property type="entry name" value="Malate dehydrogenase"/>
    <property type="match status" value="1"/>
</dbReference>
<dbReference type="NCBIfam" id="TIGR01759">
    <property type="entry name" value="MalateDH-SF1"/>
    <property type="match status" value="1"/>
</dbReference>
<dbReference type="InterPro" id="IPR001557">
    <property type="entry name" value="L-lactate/malate_DH"/>
</dbReference>
<dbReference type="PANTHER" id="PTHR23382">
    <property type="entry name" value="MALATE DEHYDROGENASE"/>
    <property type="match status" value="1"/>
</dbReference>
<dbReference type="GO" id="GO:0006108">
    <property type="term" value="P:malate metabolic process"/>
    <property type="evidence" value="ECO:0007669"/>
    <property type="project" value="InterPro"/>
</dbReference>
<name>A0A1S8X4L2_OPIVI</name>
<evidence type="ECO:0000259" key="10">
    <source>
        <dbReference type="Pfam" id="PF02866"/>
    </source>
</evidence>
<proteinExistence type="inferred from homology"/>
<dbReference type="PROSITE" id="PS00068">
    <property type="entry name" value="MDH"/>
    <property type="match status" value="1"/>
</dbReference>
<evidence type="ECO:0000259" key="9">
    <source>
        <dbReference type="Pfam" id="PF00056"/>
    </source>
</evidence>
<feature type="binding site" evidence="6">
    <location>
        <begin position="129"/>
        <end position="131"/>
    </location>
    <ligand>
        <name>NAD(+)</name>
        <dbReference type="ChEBI" id="CHEBI:57540"/>
    </ligand>
</feature>
<protein>
    <recommendedName>
        <fullName evidence="8">Malate dehydrogenase</fullName>
        <ecNumber evidence="8">1.1.1.37</ecNumber>
    </recommendedName>
</protein>
<feature type="active site" description="Proton acceptor" evidence="4">
    <location>
        <position position="187"/>
    </location>
</feature>
<evidence type="ECO:0000256" key="1">
    <source>
        <dbReference type="ARBA" id="ARBA00009613"/>
    </source>
</evidence>
<dbReference type="GO" id="GO:0030060">
    <property type="term" value="F:L-malate dehydrogenase (NAD+) activity"/>
    <property type="evidence" value="ECO:0007669"/>
    <property type="project" value="UniProtKB-EC"/>
</dbReference>
<evidence type="ECO:0000256" key="4">
    <source>
        <dbReference type="PIRSR" id="PIRSR000102-1"/>
    </source>
</evidence>
<feature type="binding site" evidence="6">
    <location>
        <begin position="12"/>
        <end position="18"/>
    </location>
    <ligand>
        <name>NAD(+)</name>
        <dbReference type="ChEBI" id="CHEBI:57540"/>
    </ligand>
</feature>
<dbReference type="InterPro" id="IPR001252">
    <property type="entry name" value="Malate_DH_AS"/>
</dbReference>
<feature type="binding site" evidence="5">
    <location>
        <position position="162"/>
    </location>
    <ligand>
        <name>substrate</name>
    </ligand>
</feature>
<comment type="catalytic activity">
    <reaction evidence="8">
        <text>(S)-malate + NAD(+) = oxaloacetate + NADH + H(+)</text>
        <dbReference type="Rhea" id="RHEA:21432"/>
        <dbReference type="ChEBI" id="CHEBI:15378"/>
        <dbReference type="ChEBI" id="CHEBI:15589"/>
        <dbReference type="ChEBI" id="CHEBI:16452"/>
        <dbReference type="ChEBI" id="CHEBI:57540"/>
        <dbReference type="ChEBI" id="CHEBI:57945"/>
        <dbReference type="EC" id="1.1.1.37"/>
    </reaction>
</comment>
<feature type="binding site" evidence="5">
    <location>
        <position position="98"/>
    </location>
    <ligand>
        <name>substrate</name>
    </ligand>
</feature>
<evidence type="ECO:0000313" key="12">
    <source>
        <dbReference type="Proteomes" id="UP000243686"/>
    </source>
</evidence>
<dbReference type="EC" id="1.1.1.37" evidence="8"/>
<evidence type="ECO:0000256" key="8">
    <source>
        <dbReference type="RuleBase" id="RU003405"/>
    </source>
</evidence>
<dbReference type="Pfam" id="PF00056">
    <property type="entry name" value="Ldh_1_N"/>
    <property type="match status" value="1"/>
</dbReference>
<feature type="binding site" evidence="5">
    <location>
        <position position="131"/>
    </location>
    <ligand>
        <name>substrate</name>
    </ligand>
</feature>
<evidence type="ECO:0000256" key="2">
    <source>
        <dbReference type="ARBA" id="ARBA00023002"/>
    </source>
</evidence>
<dbReference type="Gene3D" id="3.40.50.720">
    <property type="entry name" value="NAD(P)-binding Rossmann-like Domain"/>
    <property type="match status" value="1"/>
</dbReference>
<dbReference type="InterPro" id="IPR011274">
    <property type="entry name" value="Malate_DH_NAD-dep_euk"/>
</dbReference>
<feature type="binding site" evidence="5">
    <location>
        <position position="92"/>
    </location>
    <ligand>
        <name>substrate</name>
    </ligand>
</feature>
<feature type="binding site" evidence="6">
    <location>
        <position position="105"/>
    </location>
    <ligand>
        <name>NAD(+)</name>
        <dbReference type="ChEBI" id="CHEBI:57540"/>
    </ligand>
</feature>
<evidence type="ECO:0000256" key="7">
    <source>
        <dbReference type="RuleBase" id="RU003369"/>
    </source>
</evidence>
<dbReference type="NCBIfam" id="NF003916">
    <property type="entry name" value="PRK05442.1"/>
    <property type="match status" value="1"/>
</dbReference>
<gene>
    <name evidence="11" type="ORF">X801_02438</name>
</gene>
<keyword evidence="8" id="KW-0816">Tricarboxylic acid cycle</keyword>
<feature type="binding site" evidence="6">
    <location>
        <position position="42"/>
    </location>
    <ligand>
        <name>NAD(+)</name>
        <dbReference type="ChEBI" id="CHEBI:57540"/>
    </ligand>
</feature>
<dbReference type="EMBL" id="KV892039">
    <property type="protein sequence ID" value="OON21665.1"/>
    <property type="molecule type" value="Genomic_DNA"/>
</dbReference>
<dbReference type="InterPro" id="IPR001236">
    <property type="entry name" value="Lactate/malate_DH_N"/>
</dbReference>
<dbReference type="FunFam" id="3.90.110.10:FF:000002">
    <property type="entry name" value="Malate dehydrogenase"/>
    <property type="match status" value="1"/>
</dbReference>
<dbReference type="InterPro" id="IPR010945">
    <property type="entry name" value="Malate_DH_type2"/>
</dbReference>
<dbReference type="InterPro" id="IPR022383">
    <property type="entry name" value="Lactate/malate_DH_C"/>
</dbReference>
<keyword evidence="12" id="KW-1185">Reference proteome</keyword>
<feature type="domain" description="Lactate/malate dehydrogenase N-terminal" evidence="9">
    <location>
        <begin position="7"/>
        <end position="152"/>
    </location>
</feature>
<evidence type="ECO:0000256" key="3">
    <source>
        <dbReference type="ARBA" id="ARBA00023027"/>
    </source>
</evidence>
<sequence>MAEAPIRVLITGAAGQIGYALAGMVARGDMFGPHKVILHLFDIPPMLTSLGGLRMELEDCAFETLKDIVVTVEACEAFKDIDVALLVGAMPRKEGMERKDLLKANVNIFKEQGKALDQFAKKTVKVLVVGNPANTNCLMMSKNAPSIPQENFTALTRLDFNRAKSQIALRLGVPVSAVKNCIIWGNHSNTQFADVAHAKVMLPGGEKSVYEAVKDDSWIRNEYLSTIQKRGAAIISARKLSSAMSAAKAIVDHMHDWWFGTKPGEWVTMSVISDGSYGAPLDIMFSFPVEIKDKKWKIVKNLSMDDWAKSKFKITADELVEEREMALST</sequence>
<evidence type="ECO:0000256" key="6">
    <source>
        <dbReference type="PIRSR" id="PIRSR000102-3"/>
    </source>
</evidence>
<dbReference type="NCBIfam" id="TIGR01758">
    <property type="entry name" value="MDH_euk_cyt"/>
    <property type="match status" value="1"/>
</dbReference>
<dbReference type="Proteomes" id="UP000243686">
    <property type="component" value="Unassembled WGS sequence"/>
</dbReference>
<reference evidence="11 12" key="1">
    <citation type="submission" date="2015-03" db="EMBL/GenBank/DDBJ databases">
        <title>Draft genome of the nematode, Opisthorchis viverrini.</title>
        <authorList>
            <person name="Mitreva M."/>
        </authorList>
    </citation>
    <scope>NUCLEOTIDE SEQUENCE [LARGE SCALE GENOMIC DNA]</scope>
    <source>
        <strain evidence="11">Khon Kaen</strain>
    </source>
</reference>
<keyword evidence="2 7" id="KW-0560">Oxidoreductase</keyword>